<protein>
    <recommendedName>
        <fullName evidence="2">Protein kinase domain-containing protein</fullName>
    </recommendedName>
</protein>
<feature type="compositionally biased region" description="Basic and acidic residues" evidence="1">
    <location>
        <begin position="579"/>
        <end position="594"/>
    </location>
</feature>
<dbReference type="InterPro" id="IPR000719">
    <property type="entry name" value="Prot_kinase_dom"/>
</dbReference>
<gene>
    <name evidence="3" type="ORF">B7463_g4776</name>
</gene>
<comment type="caution">
    <text evidence="3">The sequence shown here is derived from an EMBL/GenBank/DDBJ whole genome shotgun (WGS) entry which is preliminary data.</text>
</comment>
<dbReference type="SUPFAM" id="SSF56112">
    <property type="entry name" value="Protein kinase-like (PK-like)"/>
    <property type="match status" value="1"/>
</dbReference>
<feature type="compositionally biased region" description="Polar residues" evidence="1">
    <location>
        <begin position="1074"/>
        <end position="1085"/>
    </location>
</feature>
<feature type="region of interest" description="Disordered" evidence="1">
    <location>
        <begin position="759"/>
        <end position="800"/>
    </location>
</feature>
<feature type="domain" description="Protein kinase" evidence="2">
    <location>
        <begin position="232"/>
        <end position="522"/>
    </location>
</feature>
<reference evidence="3 4" key="1">
    <citation type="submission" date="2018-05" db="EMBL/GenBank/DDBJ databases">
        <title>Draft genome sequence of Scytalidium lignicola DSM 105466, a ubiquitous saprotrophic fungus.</title>
        <authorList>
            <person name="Buettner E."/>
            <person name="Gebauer A.M."/>
            <person name="Hofrichter M."/>
            <person name="Liers C."/>
            <person name="Kellner H."/>
        </authorList>
    </citation>
    <scope>NUCLEOTIDE SEQUENCE [LARGE SCALE GENOMIC DNA]</scope>
    <source>
        <strain evidence="3 4">DSM 105466</strain>
    </source>
</reference>
<evidence type="ECO:0000313" key="4">
    <source>
        <dbReference type="Proteomes" id="UP000258309"/>
    </source>
</evidence>
<dbReference type="OrthoDB" id="5418235at2759"/>
<dbReference type="PANTHER" id="PTHR37542">
    <property type="entry name" value="HELO DOMAIN-CONTAINING PROTEIN-RELATED"/>
    <property type="match status" value="1"/>
</dbReference>
<name>A0A3E2HDW4_SCYLI</name>
<feature type="non-terminal residue" evidence="3">
    <location>
        <position position="1149"/>
    </location>
</feature>
<dbReference type="Proteomes" id="UP000258309">
    <property type="component" value="Unassembled WGS sequence"/>
</dbReference>
<proteinExistence type="predicted"/>
<keyword evidence="4" id="KW-1185">Reference proteome</keyword>
<evidence type="ECO:0000259" key="2">
    <source>
        <dbReference type="PROSITE" id="PS50011"/>
    </source>
</evidence>
<feature type="region of interest" description="Disordered" evidence="1">
    <location>
        <begin position="104"/>
        <end position="124"/>
    </location>
</feature>
<feature type="compositionally biased region" description="Polar residues" evidence="1">
    <location>
        <begin position="779"/>
        <end position="788"/>
    </location>
</feature>
<dbReference type="InterPro" id="IPR011009">
    <property type="entry name" value="Kinase-like_dom_sf"/>
</dbReference>
<feature type="region of interest" description="Disordered" evidence="1">
    <location>
        <begin position="559"/>
        <end position="608"/>
    </location>
</feature>
<dbReference type="PANTHER" id="PTHR37542:SF2">
    <property type="entry name" value="PROTEIN KINASE DOMAIN-CONTAINING PROTEIN"/>
    <property type="match status" value="1"/>
</dbReference>
<organism evidence="3 4">
    <name type="scientific">Scytalidium lignicola</name>
    <name type="common">Hyphomycete</name>
    <dbReference type="NCBI Taxonomy" id="5539"/>
    <lineage>
        <taxon>Eukaryota</taxon>
        <taxon>Fungi</taxon>
        <taxon>Dikarya</taxon>
        <taxon>Ascomycota</taxon>
        <taxon>Pezizomycotina</taxon>
        <taxon>Leotiomycetes</taxon>
        <taxon>Leotiomycetes incertae sedis</taxon>
        <taxon>Scytalidium</taxon>
    </lineage>
</organism>
<feature type="non-terminal residue" evidence="3">
    <location>
        <position position="1"/>
    </location>
</feature>
<dbReference type="AlphaFoldDB" id="A0A3E2HDW4"/>
<evidence type="ECO:0000256" key="1">
    <source>
        <dbReference type="SAM" id="MobiDB-lite"/>
    </source>
</evidence>
<dbReference type="EMBL" id="NCSJ02000073">
    <property type="protein sequence ID" value="RFU31555.1"/>
    <property type="molecule type" value="Genomic_DNA"/>
</dbReference>
<dbReference type="GO" id="GO:0005524">
    <property type="term" value="F:ATP binding"/>
    <property type="evidence" value="ECO:0007669"/>
    <property type="project" value="InterPro"/>
</dbReference>
<dbReference type="GO" id="GO:0004672">
    <property type="term" value="F:protein kinase activity"/>
    <property type="evidence" value="ECO:0007669"/>
    <property type="project" value="InterPro"/>
</dbReference>
<accession>A0A3E2HDW4</accession>
<sequence>MESLLSYTLPFQRRLTKMYTDTKSSYDFVKEPVSTITEDPELLSLHRKLRIQKDRLVSWGLEWSDSSTQSPDIDESISKAGLSELVGSVMTTIKEVLAEAEPLWQSSKSGSSGNEKGGSVGAGEKAPLITWDKSRFQDLVRDLTMSIDTLYDLSRTRQSARRRGALKSEAAASGPLKSPAALEERLFESTRMQTPQQIDPATITWPKDIKSVSTSQLQPARSPREIVFMKRPVVSHGEKKGSSAPVMPVLLERAPYDPIYSITGIAPSMTRFERLFSALSQAFISSDRTVSGLLPLIGYFEEPEESRFTLLFALPTHFGPVDIESPSIPTITTLFGLLTHRGNEPPLETKFRLSYNVANAVFDLHAKGVVHGDVSSSSIIFLDQSPSKPGVDITQVNIRRSYLSSFDLFSDSATPDTESTIEKPLYRHPLDPRNTRYTHFTSDSKSLDLYSLAILLLEIAFWAPLTDIYPGMSVIPENTTTLFQQLATRCGSLYTKAVQACWHAPEDELSAKARPDVMHQKIVSRVSRALDTCCAIDDTSEEDQGEHKEAVVFTPMSVPVRSRSDEKSPMVPSSLQRTAIRDEKRIESSEKRDPTTSIPPPTKTLQHTIPRPKLRTFPSIRISQEHLNYWHSSLMPQINHVLSAFYKRHPESVEISLESIGETALKARPTILVICTSVNKVCRGKVVRSRKHGTRRSMANELYGEPVEMKAQNTEHHIRPLNGSSIGAFVNDKHLPPVSFGGLIEVDGQPYGMTVHHLLDDPDEGDEEEFEPQPLIHRSSASRSQNTDLMPDLTHSDSSVYSGSEYDYHFEFSDYDSDDAASEDESSISEDDFSIYADDNEAFIHHSHEPGDIPGVPAGFGEEYIITQPAIDDVDPNFYASDETKDEEHLDTFTLGEIYATSGIRRRTDSSGLLHEIDWALFRFNDERLPEKNEIRNGSRYCKSKDPYPLAVAPIEDLPDMSVHCMARTSGLQSGRILPAMVTVKIYGRQTPSVSFQVAGKLGVPGDSGAWVVDNESGRAAGHVLAWSARKKVAYICPMEVLVKDIGESVGAEMIGFPGGEPVWVAEEEKSGKRVSSSTVASTSHPHAGGGDLGGATFPPHLLSSSPSLSESLPAPAVFKVPYALSSQSGELVGSMDRLQLSEGLFSQG</sequence>
<feature type="compositionally biased region" description="Acidic residues" evidence="1">
    <location>
        <begin position="761"/>
        <end position="771"/>
    </location>
</feature>
<dbReference type="Gene3D" id="1.10.510.10">
    <property type="entry name" value="Transferase(Phosphotransferase) domain 1"/>
    <property type="match status" value="1"/>
</dbReference>
<evidence type="ECO:0000313" key="3">
    <source>
        <dbReference type="EMBL" id="RFU31555.1"/>
    </source>
</evidence>
<dbReference type="OMA" id="VHEDFFP"/>
<dbReference type="PROSITE" id="PS50011">
    <property type="entry name" value="PROTEIN_KINASE_DOM"/>
    <property type="match status" value="1"/>
</dbReference>
<dbReference type="STRING" id="5539.A0A3E2HDW4"/>
<feature type="region of interest" description="Disordered" evidence="1">
    <location>
        <begin position="1068"/>
        <end position="1099"/>
    </location>
</feature>